<dbReference type="GO" id="GO:0006508">
    <property type="term" value="P:proteolysis"/>
    <property type="evidence" value="ECO:0007669"/>
    <property type="project" value="UniProtKB-KW"/>
</dbReference>
<evidence type="ECO:0000313" key="3">
    <source>
        <dbReference type="Proteomes" id="UP000501168"/>
    </source>
</evidence>
<evidence type="ECO:0000259" key="1">
    <source>
        <dbReference type="SMART" id="SM00731"/>
    </source>
</evidence>
<dbReference type="AlphaFoldDB" id="A0A6G9IF10"/>
<protein>
    <submittedName>
        <fullName evidence="2">SprT family zinc-dependent metalloprotease</fullName>
    </submittedName>
</protein>
<sequence length="173" mass="20202">MSRIHVPIRLQQQTLLSLRTHLAVANEKLNTDYPEPKVVYRKKGTIAGSAHLTDWLIQINSILLIENEQTFIDEVIPHELAHLLTFKHFGKVPPHGKEWKWMMNDILQINPQRTHNFSVRSVQKNTYEYRCPCQIHLLSTKRHNKILQTHIKYVCKNCGNLLQPIITNSETPL</sequence>
<dbReference type="PANTHER" id="PTHR38773:SF1">
    <property type="entry name" value="PROTEIN SPRT"/>
    <property type="match status" value="1"/>
</dbReference>
<dbReference type="GO" id="GO:0006950">
    <property type="term" value="P:response to stress"/>
    <property type="evidence" value="ECO:0007669"/>
    <property type="project" value="UniProtKB-ARBA"/>
</dbReference>
<dbReference type="GO" id="GO:0008237">
    <property type="term" value="F:metallopeptidase activity"/>
    <property type="evidence" value="ECO:0007669"/>
    <property type="project" value="UniProtKB-KW"/>
</dbReference>
<dbReference type="RefSeq" id="WP_166917697.1">
    <property type="nucleotide sequence ID" value="NZ_CP050253.1"/>
</dbReference>
<dbReference type="Proteomes" id="UP000501168">
    <property type="component" value="Chromosome"/>
</dbReference>
<dbReference type="InParanoid" id="A0A6G9IF10"/>
<evidence type="ECO:0000313" key="2">
    <source>
        <dbReference type="EMBL" id="QIQ22402.1"/>
    </source>
</evidence>
<keyword evidence="2" id="KW-0645">Protease</keyword>
<feature type="domain" description="SprT-like" evidence="1">
    <location>
        <begin position="16"/>
        <end position="165"/>
    </location>
</feature>
<name>A0A6G9IF10_9GAMM</name>
<keyword evidence="3" id="KW-1185">Reference proteome</keyword>
<gene>
    <name evidence="2" type="ORF">IPMB12_04910</name>
</gene>
<dbReference type="Pfam" id="PF10263">
    <property type="entry name" value="SprT-like"/>
    <property type="match status" value="1"/>
</dbReference>
<dbReference type="KEGG" id="orb:IPMB12_04910"/>
<dbReference type="PANTHER" id="PTHR38773">
    <property type="entry name" value="PROTEIN SPRT"/>
    <property type="match status" value="1"/>
</dbReference>
<keyword evidence="2" id="KW-0378">Hydrolase</keyword>
<proteinExistence type="predicted"/>
<reference evidence="2 3" key="1">
    <citation type="submission" date="2020-03" db="EMBL/GenBank/DDBJ databases">
        <title>Complete genome sequence of Orbus sp. IPMB12 (BCRC 80908).</title>
        <authorList>
            <person name="Lo W.-S."/>
            <person name="Chang T.-H."/>
            <person name="Kuo C.-H."/>
        </authorList>
    </citation>
    <scope>NUCLEOTIDE SEQUENCE [LARGE SCALE GENOMIC DNA]</scope>
    <source>
        <strain evidence="2 3">IPMB12</strain>
    </source>
</reference>
<dbReference type="InterPro" id="IPR006640">
    <property type="entry name" value="SprT-like_domain"/>
</dbReference>
<dbReference type="FunCoup" id="A0A6G9IF10">
    <property type="interactions" value="26"/>
</dbReference>
<dbReference type="Pfam" id="PF17283">
    <property type="entry name" value="Zn_ribbon_SprT"/>
    <property type="match status" value="1"/>
</dbReference>
<dbReference type="SMART" id="SM00731">
    <property type="entry name" value="SprT"/>
    <property type="match status" value="1"/>
</dbReference>
<dbReference type="NCBIfam" id="NF003421">
    <property type="entry name" value="PRK04860.1"/>
    <property type="match status" value="1"/>
</dbReference>
<dbReference type="Gene3D" id="3.30.2010.10">
    <property type="entry name" value="Metalloproteases ('zincins'), catalytic domain"/>
    <property type="match status" value="1"/>
</dbReference>
<keyword evidence="2" id="KW-0482">Metalloprotease</keyword>
<organism evidence="2 3">
    <name type="scientific">Zophobihabitans entericus</name>
    <dbReference type="NCBI Taxonomy" id="1635327"/>
    <lineage>
        <taxon>Bacteria</taxon>
        <taxon>Pseudomonadati</taxon>
        <taxon>Pseudomonadota</taxon>
        <taxon>Gammaproteobacteria</taxon>
        <taxon>Orbales</taxon>
        <taxon>Orbaceae</taxon>
        <taxon>Zophobihabitans</taxon>
    </lineage>
</organism>
<accession>A0A6G9IF10</accession>
<dbReference type="InterPro" id="IPR035240">
    <property type="entry name" value="SprT_Zn_ribbon"/>
</dbReference>
<dbReference type="EMBL" id="CP050253">
    <property type="protein sequence ID" value="QIQ22402.1"/>
    <property type="molecule type" value="Genomic_DNA"/>
</dbReference>